<sequence length="408" mass="44068">MAIFAQTSCGVHITHALTSEAARMVQLSAMSRGISDAASAAAYQRTFWVIYILEKTLSFACGRPSVLRDADIGTPVPHAPEAVFGTFDWLKAMSRFSRFSSKVYGSLFSISATLRSPETLYAAVEAYMDELEAWRMSVPEDFRPGSKFPPATATETTLTTMALRLNLYYYSAVVALSRFYLNLPQRNHQHKSTECESALLAAASRIVELTNFIDLASYTPIWVMFSAPLSASFILFDFIVHHPAHPDTTRNLSLLSTVGAYFCHLDYISGGTIPISLLSDMASIARDYVRDNENDGSPGRTAENNSSAGGIPEQALSNSENSDEPLTMAGAAPLDDILAGGPGSANLPNAAGDTAETVDWSLMDRISGDIDLLDLFAGGNNADSLQYYLPQAEALLGEARNEGPLDAV</sequence>
<keyword evidence="3" id="KW-0238">DNA-binding</keyword>
<keyword evidence="4" id="KW-0804">Transcription</keyword>
<dbReference type="InterPro" id="IPR007219">
    <property type="entry name" value="XnlR_reg_dom"/>
</dbReference>
<evidence type="ECO:0000256" key="1">
    <source>
        <dbReference type="ARBA" id="ARBA00004123"/>
    </source>
</evidence>
<feature type="domain" description="Xylanolytic transcriptional activator regulatory" evidence="7">
    <location>
        <begin position="14"/>
        <end position="83"/>
    </location>
</feature>
<dbReference type="RefSeq" id="XP_070886563.1">
    <property type="nucleotide sequence ID" value="XM_071034289.1"/>
</dbReference>
<name>A0ABR4LTZ1_9EURO</name>
<evidence type="ECO:0000256" key="3">
    <source>
        <dbReference type="ARBA" id="ARBA00023125"/>
    </source>
</evidence>
<reference evidence="8 9" key="1">
    <citation type="submission" date="2024-07" db="EMBL/GenBank/DDBJ databases">
        <title>Section-level genome sequencing and comparative genomics of Aspergillus sections Usti and Cavernicolus.</title>
        <authorList>
            <consortium name="Lawrence Berkeley National Laboratory"/>
            <person name="Nybo J.L."/>
            <person name="Vesth T.C."/>
            <person name="Theobald S."/>
            <person name="Frisvad J.C."/>
            <person name="Larsen T.O."/>
            <person name="Kjaerboelling I."/>
            <person name="Rothschild-Mancinelli K."/>
            <person name="Lyhne E.K."/>
            <person name="Kogle M.E."/>
            <person name="Barry K."/>
            <person name="Clum A."/>
            <person name="Na H."/>
            <person name="Ledsgaard L."/>
            <person name="Lin J."/>
            <person name="Lipzen A."/>
            <person name="Kuo A."/>
            <person name="Riley R."/>
            <person name="Mondo S."/>
            <person name="Labutti K."/>
            <person name="Haridas S."/>
            <person name="Pangalinan J."/>
            <person name="Salamov A.A."/>
            <person name="Simmons B.A."/>
            <person name="Magnuson J.K."/>
            <person name="Chen J."/>
            <person name="Drula E."/>
            <person name="Henrissat B."/>
            <person name="Wiebenga A."/>
            <person name="Lubbers R.J."/>
            <person name="Gomes A.C."/>
            <person name="Macurrencykelacurrency M.R."/>
            <person name="Stajich J."/>
            <person name="Grigoriev I.V."/>
            <person name="Mortensen U.H."/>
            <person name="De Vries R.P."/>
            <person name="Baker S.E."/>
            <person name="Andersen M.R."/>
        </authorList>
    </citation>
    <scope>NUCLEOTIDE SEQUENCE [LARGE SCALE GENOMIC DNA]</scope>
    <source>
        <strain evidence="8 9">CBS 449.75</strain>
    </source>
</reference>
<evidence type="ECO:0000256" key="4">
    <source>
        <dbReference type="ARBA" id="ARBA00023163"/>
    </source>
</evidence>
<protein>
    <recommendedName>
        <fullName evidence="7">Xylanolytic transcriptional activator regulatory domain-containing protein</fullName>
    </recommendedName>
</protein>
<proteinExistence type="predicted"/>
<comment type="caution">
    <text evidence="8">The sequence shown here is derived from an EMBL/GenBank/DDBJ whole genome shotgun (WGS) entry which is preliminary data.</text>
</comment>
<dbReference type="SMART" id="SM00906">
    <property type="entry name" value="Fungal_trans"/>
    <property type="match status" value="1"/>
</dbReference>
<dbReference type="Proteomes" id="UP001610432">
    <property type="component" value="Unassembled WGS sequence"/>
</dbReference>
<dbReference type="Pfam" id="PF04082">
    <property type="entry name" value="Fungal_trans"/>
    <property type="match status" value="1"/>
</dbReference>
<accession>A0ABR4LTZ1</accession>
<keyword evidence="2" id="KW-0805">Transcription regulation</keyword>
<keyword evidence="5" id="KW-0539">Nucleus</keyword>
<dbReference type="PANTHER" id="PTHR46910:SF37">
    <property type="entry name" value="ZN(II)2CYS6 TRANSCRIPTION FACTOR (EUROFUNG)"/>
    <property type="match status" value="1"/>
</dbReference>
<evidence type="ECO:0000256" key="5">
    <source>
        <dbReference type="ARBA" id="ARBA00023242"/>
    </source>
</evidence>
<feature type="region of interest" description="Disordered" evidence="6">
    <location>
        <begin position="290"/>
        <end position="328"/>
    </location>
</feature>
<dbReference type="InterPro" id="IPR050987">
    <property type="entry name" value="AtrR-like"/>
</dbReference>
<comment type="subcellular location">
    <subcellularLocation>
        <location evidence="1">Nucleus</location>
    </subcellularLocation>
</comment>
<evidence type="ECO:0000256" key="2">
    <source>
        <dbReference type="ARBA" id="ARBA00023015"/>
    </source>
</evidence>
<evidence type="ECO:0000259" key="7">
    <source>
        <dbReference type="SMART" id="SM00906"/>
    </source>
</evidence>
<evidence type="ECO:0000256" key="6">
    <source>
        <dbReference type="SAM" id="MobiDB-lite"/>
    </source>
</evidence>
<organism evidence="8 9">
    <name type="scientific">Aspergillus lucknowensis</name>
    <dbReference type="NCBI Taxonomy" id="176173"/>
    <lineage>
        <taxon>Eukaryota</taxon>
        <taxon>Fungi</taxon>
        <taxon>Dikarya</taxon>
        <taxon>Ascomycota</taxon>
        <taxon>Pezizomycotina</taxon>
        <taxon>Eurotiomycetes</taxon>
        <taxon>Eurotiomycetidae</taxon>
        <taxon>Eurotiales</taxon>
        <taxon>Aspergillaceae</taxon>
        <taxon>Aspergillus</taxon>
        <taxon>Aspergillus subgen. Nidulantes</taxon>
    </lineage>
</organism>
<evidence type="ECO:0000313" key="9">
    <source>
        <dbReference type="Proteomes" id="UP001610432"/>
    </source>
</evidence>
<gene>
    <name evidence="8" type="ORF">BJX67DRAFT_387811</name>
</gene>
<keyword evidence="9" id="KW-1185">Reference proteome</keyword>
<dbReference type="GeneID" id="98149361"/>
<dbReference type="PANTHER" id="PTHR46910">
    <property type="entry name" value="TRANSCRIPTION FACTOR PDR1"/>
    <property type="match status" value="1"/>
</dbReference>
<dbReference type="EMBL" id="JBFXLQ010000018">
    <property type="protein sequence ID" value="KAL2867584.1"/>
    <property type="molecule type" value="Genomic_DNA"/>
</dbReference>
<dbReference type="CDD" id="cd12148">
    <property type="entry name" value="fungal_TF_MHR"/>
    <property type="match status" value="1"/>
</dbReference>
<evidence type="ECO:0000313" key="8">
    <source>
        <dbReference type="EMBL" id="KAL2867584.1"/>
    </source>
</evidence>